<feature type="region of interest" description="Disordered" evidence="1">
    <location>
        <begin position="1"/>
        <end position="25"/>
    </location>
</feature>
<sequence>MPDKGDGSHVGRNQPPLLILPNGDRPTATQLTNTDIAVLNRLWNHGIDPFTYNRHMNIMQQDRSLDDGDDSDSSSDDLDFSDDRENLLRYLKTLFFSGIPLFVFVLFAWSVALIVLDFLCTCPHNNGFVLPHYLCQVYR</sequence>
<name>A0AAV6QLW5_SOLSE</name>
<evidence type="ECO:0000313" key="3">
    <source>
        <dbReference type="EMBL" id="KAG7493153.1"/>
    </source>
</evidence>
<protein>
    <submittedName>
        <fullName evidence="3">Uncharacterized protein</fullName>
    </submittedName>
</protein>
<keyword evidence="2" id="KW-0812">Transmembrane</keyword>
<dbReference type="Proteomes" id="UP000693946">
    <property type="component" value="Linkage Group LG4"/>
</dbReference>
<dbReference type="AlphaFoldDB" id="A0AAV6QLW5"/>
<keyword evidence="2" id="KW-1133">Transmembrane helix</keyword>
<evidence type="ECO:0000256" key="1">
    <source>
        <dbReference type="SAM" id="MobiDB-lite"/>
    </source>
</evidence>
<keyword evidence="4" id="KW-1185">Reference proteome</keyword>
<organism evidence="3 4">
    <name type="scientific">Solea senegalensis</name>
    <name type="common">Senegalese sole</name>
    <dbReference type="NCBI Taxonomy" id="28829"/>
    <lineage>
        <taxon>Eukaryota</taxon>
        <taxon>Metazoa</taxon>
        <taxon>Chordata</taxon>
        <taxon>Craniata</taxon>
        <taxon>Vertebrata</taxon>
        <taxon>Euteleostomi</taxon>
        <taxon>Actinopterygii</taxon>
        <taxon>Neopterygii</taxon>
        <taxon>Teleostei</taxon>
        <taxon>Neoteleostei</taxon>
        <taxon>Acanthomorphata</taxon>
        <taxon>Carangaria</taxon>
        <taxon>Pleuronectiformes</taxon>
        <taxon>Pleuronectoidei</taxon>
        <taxon>Soleidae</taxon>
        <taxon>Solea</taxon>
    </lineage>
</organism>
<keyword evidence="2" id="KW-0472">Membrane</keyword>
<evidence type="ECO:0000313" key="4">
    <source>
        <dbReference type="Proteomes" id="UP000693946"/>
    </source>
</evidence>
<proteinExistence type="predicted"/>
<evidence type="ECO:0000256" key="2">
    <source>
        <dbReference type="SAM" id="Phobius"/>
    </source>
</evidence>
<gene>
    <name evidence="3" type="ORF">JOB18_002256</name>
</gene>
<dbReference type="EMBL" id="JAGKHQ010000016">
    <property type="protein sequence ID" value="KAG7493153.1"/>
    <property type="molecule type" value="Genomic_DNA"/>
</dbReference>
<feature type="transmembrane region" description="Helical" evidence="2">
    <location>
        <begin position="94"/>
        <end position="116"/>
    </location>
</feature>
<comment type="caution">
    <text evidence="3">The sequence shown here is derived from an EMBL/GenBank/DDBJ whole genome shotgun (WGS) entry which is preliminary data.</text>
</comment>
<accession>A0AAV6QLW5</accession>
<reference evidence="3 4" key="1">
    <citation type="journal article" date="2021" name="Sci. Rep.">
        <title>Chromosome anchoring in Senegalese sole (Solea senegalensis) reveals sex-associated markers and genome rearrangements in flatfish.</title>
        <authorList>
            <person name="Guerrero-Cozar I."/>
            <person name="Gomez-Garrido J."/>
            <person name="Berbel C."/>
            <person name="Martinez-Blanch J.F."/>
            <person name="Alioto T."/>
            <person name="Claros M.G."/>
            <person name="Gagnaire P.A."/>
            <person name="Manchado M."/>
        </authorList>
    </citation>
    <scope>NUCLEOTIDE SEQUENCE [LARGE SCALE GENOMIC DNA]</scope>
    <source>
        <strain evidence="3">Sse05_10M</strain>
    </source>
</reference>